<dbReference type="KEGG" id="ppd:Ppro_1739"/>
<accession>A1APT1</accession>
<name>A1APT1_PELPD</name>
<dbReference type="Proteomes" id="UP000006732">
    <property type="component" value="Chromosome"/>
</dbReference>
<organism evidence="1 2">
    <name type="scientific">Pelobacter propionicus (strain DSM 2379 / NBRC 103807 / OttBd1)</name>
    <dbReference type="NCBI Taxonomy" id="338966"/>
    <lineage>
        <taxon>Bacteria</taxon>
        <taxon>Pseudomonadati</taxon>
        <taxon>Thermodesulfobacteriota</taxon>
        <taxon>Desulfuromonadia</taxon>
        <taxon>Desulfuromonadales</taxon>
        <taxon>Desulfuromonadaceae</taxon>
        <taxon>Pelobacter</taxon>
    </lineage>
</organism>
<evidence type="ECO:0000313" key="1">
    <source>
        <dbReference type="EMBL" id="ABK99351.1"/>
    </source>
</evidence>
<dbReference type="HOGENOM" id="CLU_100236_1_0_7"/>
<dbReference type="RefSeq" id="WP_011735628.1">
    <property type="nucleotide sequence ID" value="NC_008609.1"/>
</dbReference>
<reference evidence="1 2" key="1">
    <citation type="submission" date="2006-10" db="EMBL/GenBank/DDBJ databases">
        <title>Complete sequence of chromosome of Pelobacter propionicus DSM 2379.</title>
        <authorList>
            <consortium name="US DOE Joint Genome Institute"/>
            <person name="Copeland A."/>
            <person name="Lucas S."/>
            <person name="Lapidus A."/>
            <person name="Barry K."/>
            <person name="Detter J.C."/>
            <person name="Glavina del Rio T."/>
            <person name="Hammon N."/>
            <person name="Israni S."/>
            <person name="Dalin E."/>
            <person name="Tice H."/>
            <person name="Pitluck S."/>
            <person name="Saunders E."/>
            <person name="Brettin T."/>
            <person name="Bruce D."/>
            <person name="Han C."/>
            <person name="Tapia R."/>
            <person name="Schmutz J."/>
            <person name="Larimer F."/>
            <person name="Land M."/>
            <person name="Hauser L."/>
            <person name="Kyrpides N."/>
            <person name="Kim E."/>
            <person name="Lovley D."/>
            <person name="Richardson P."/>
        </authorList>
    </citation>
    <scope>NUCLEOTIDE SEQUENCE [LARGE SCALE GENOMIC DNA]</scope>
    <source>
        <strain evidence="2">DSM 2379 / NBRC 103807 / OttBd1</strain>
    </source>
</reference>
<dbReference type="Pfam" id="PF02620">
    <property type="entry name" value="YceD"/>
    <property type="match status" value="1"/>
</dbReference>
<proteinExistence type="predicted"/>
<protein>
    <recommendedName>
        <fullName evidence="3">DUF177 domain-containing protein</fullName>
    </recommendedName>
</protein>
<evidence type="ECO:0008006" key="3">
    <source>
        <dbReference type="Google" id="ProtNLM"/>
    </source>
</evidence>
<dbReference type="PANTHER" id="PTHR34374">
    <property type="entry name" value="LARGE RIBOSOMAL RNA SUBUNIT ACCUMULATION PROTEIN YCED HOMOLOG 1, CHLOROPLASTIC"/>
    <property type="match status" value="1"/>
</dbReference>
<dbReference type="PANTHER" id="PTHR34374:SF1">
    <property type="entry name" value="LARGE RIBOSOMAL RNA SUBUNIT ACCUMULATION PROTEIN YCED HOMOLOG 1, CHLOROPLASTIC"/>
    <property type="match status" value="1"/>
</dbReference>
<dbReference type="AlphaFoldDB" id="A1APT1"/>
<evidence type="ECO:0000313" key="2">
    <source>
        <dbReference type="Proteomes" id="UP000006732"/>
    </source>
</evidence>
<gene>
    <name evidence="1" type="ordered locus">Ppro_1739</name>
</gene>
<dbReference type="InterPro" id="IPR003772">
    <property type="entry name" value="YceD"/>
</dbReference>
<sequence length="180" mass="19884">MKISIDHISEKPLALHSQEPALSFPLLAQMQADGTCSFIGPVRCDATVVREYDHVRVTGRITVPVALVCSRCLVDYESLLDSSFTIIFRKATAEEGVLEEETELSEQDLIASCYHGDEIDMTHEIEEQISMEVPVQPLCGDSCKGLCPECGTDLNHDTCSCSASQFNFKFSALKDFKASR</sequence>
<dbReference type="STRING" id="338966.Ppro_1739"/>
<keyword evidence="2" id="KW-1185">Reference proteome</keyword>
<dbReference type="eggNOG" id="COG1399">
    <property type="taxonomic scope" value="Bacteria"/>
</dbReference>
<dbReference type="EMBL" id="CP000482">
    <property type="protein sequence ID" value="ABK99351.1"/>
    <property type="molecule type" value="Genomic_DNA"/>
</dbReference>
<dbReference type="OrthoDB" id="9790372at2"/>